<feature type="non-terminal residue" evidence="1">
    <location>
        <position position="1"/>
    </location>
</feature>
<accession>A0A9D2A8S6</accession>
<organism evidence="1 2">
    <name type="scientific">Candidatus Nesterenkonia stercoripullorum</name>
    <dbReference type="NCBI Taxonomy" id="2838701"/>
    <lineage>
        <taxon>Bacteria</taxon>
        <taxon>Bacillati</taxon>
        <taxon>Actinomycetota</taxon>
        <taxon>Actinomycetes</taxon>
        <taxon>Micrococcales</taxon>
        <taxon>Micrococcaceae</taxon>
        <taxon>Nesterenkonia</taxon>
    </lineage>
</organism>
<gene>
    <name evidence="1" type="ORF">H9871_12600</name>
</gene>
<proteinExistence type="predicted"/>
<evidence type="ECO:0008006" key="3">
    <source>
        <dbReference type="Google" id="ProtNLM"/>
    </source>
</evidence>
<reference evidence="1" key="2">
    <citation type="submission" date="2021-04" db="EMBL/GenBank/DDBJ databases">
        <authorList>
            <person name="Gilroy R."/>
        </authorList>
    </citation>
    <scope>NUCLEOTIDE SEQUENCE</scope>
    <source>
        <strain evidence="1">ChiHejej3B27-3195</strain>
    </source>
</reference>
<evidence type="ECO:0000313" key="1">
    <source>
        <dbReference type="EMBL" id="HIX00969.1"/>
    </source>
</evidence>
<dbReference type="Proteomes" id="UP000824151">
    <property type="component" value="Unassembled WGS sequence"/>
</dbReference>
<sequence>CEATLPVPEGRSRPRRYCSRGCQQKAYRARHAETFPAEMRERDRWMRYRLVPRGEKVTKEPTQVNGRRASSTAARTWSSFADARASEVGAGLGFALGDGIGCIDLDGALEGGQVRPWAQEILDRCPATFVEVSQSGKGLHIFGLLPEGPGRNRRLSGEEGIEFYSAGRFIAVTGRRFGDAPVRLADLSGLVPLLV</sequence>
<protein>
    <recommendedName>
        <fullName evidence="3">DNA primase</fullName>
    </recommendedName>
</protein>
<evidence type="ECO:0000313" key="2">
    <source>
        <dbReference type="Proteomes" id="UP000824151"/>
    </source>
</evidence>
<dbReference type="EMBL" id="DXGD01000469">
    <property type="protein sequence ID" value="HIX00969.1"/>
    <property type="molecule type" value="Genomic_DNA"/>
</dbReference>
<reference evidence="1" key="1">
    <citation type="journal article" date="2021" name="PeerJ">
        <title>Extensive microbial diversity within the chicken gut microbiome revealed by metagenomics and culture.</title>
        <authorList>
            <person name="Gilroy R."/>
            <person name="Ravi A."/>
            <person name="Getino M."/>
            <person name="Pursley I."/>
            <person name="Horton D.L."/>
            <person name="Alikhan N.F."/>
            <person name="Baker D."/>
            <person name="Gharbi K."/>
            <person name="Hall N."/>
            <person name="Watson M."/>
            <person name="Adriaenssens E.M."/>
            <person name="Foster-Nyarko E."/>
            <person name="Jarju S."/>
            <person name="Secka A."/>
            <person name="Antonio M."/>
            <person name="Oren A."/>
            <person name="Chaudhuri R.R."/>
            <person name="La Ragione R."/>
            <person name="Hildebrand F."/>
            <person name="Pallen M.J."/>
        </authorList>
    </citation>
    <scope>NUCLEOTIDE SEQUENCE</scope>
    <source>
        <strain evidence="1">ChiHejej3B27-3195</strain>
    </source>
</reference>
<name>A0A9D2A8S6_9MICC</name>
<comment type="caution">
    <text evidence="1">The sequence shown here is derived from an EMBL/GenBank/DDBJ whole genome shotgun (WGS) entry which is preliminary data.</text>
</comment>
<dbReference type="AlphaFoldDB" id="A0A9D2A8S6"/>